<gene>
    <name evidence="7" type="ORF">F4560_007234</name>
</gene>
<dbReference type="EMBL" id="JACHMO010000001">
    <property type="protein sequence ID" value="MBB5807466.1"/>
    <property type="molecule type" value="Genomic_DNA"/>
</dbReference>
<evidence type="ECO:0000259" key="6">
    <source>
        <dbReference type="PROSITE" id="PS50975"/>
    </source>
</evidence>
<name>A0A7W9HSN6_9PSEU</name>
<dbReference type="GO" id="GO:0006164">
    <property type="term" value="P:purine nucleotide biosynthetic process"/>
    <property type="evidence" value="ECO:0007669"/>
    <property type="project" value="UniProtKB-KW"/>
</dbReference>
<dbReference type="RefSeq" id="WP_184927528.1">
    <property type="nucleotide sequence ID" value="NZ_JACHMO010000001.1"/>
</dbReference>
<keyword evidence="2 5" id="KW-0547">Nucleotide-binding</keyword>
<comment type="caution">
    <text evidence="7">The sequence shown here is derived from an EMBL/GenBank/DDBJ whole genome shotgun (WGS) entry which is preliminary data.</text>
</comment>
<evidence type="ECO:0000256" key="3">
    <source>
        <dbReference type="ARBA" id="ARBA00022755"/>
    </source>
</evidence>
<keyword evidence="4 5" id="KW-0067">ATP-binding</keyword>
<dbReference type="Gene3D" id="3.40.50.20">
    <property type="match status" value="1"/>
</dbReference>
<keyword evidence="3" id="KW-0658">Purine biosynthesis</keyword>
<evidence type="ECO:0000256" key="2">
    <source>
        <dbReference type="ARBA" id="ARBA00022741"/>
    </source>
</evidence>
<dbReference type="InterPro" id="IPR003135">
    <property type="entry name" value="ATP-grasp_carboxylate-amine"/>
</dbReference>
<evidence type="ECO:0000313" key="8">
    <source>
        <dbReference type="Proteomes" id="UP000552097"/>
    </source>
</evidence>
<evidence type="ECO:0000313" key="7">
    <source>
        <dbReference type="EMBL" id="MBB5807466.1"/>
    </source>
</evidence>
<dbReference type="Pfam" id="PF02222">
    <property type="entry name" value="ATP-grasp"/>
    <property type="match status" value="1"/>
</dbReference>
<evidence type="ECO:0000256" key="4">
    <source>
        <dbReference type="ARBA" id="ARBA00022840"/>
    </source>
</evidence>
<sequence length="403" mass="44264">MKILILNRYVLDRVPYREWIDDEHELVLLTRAGALPPVEPEGYAEIVALDDYTSTAMVEFHAYRLHDTYRFDAVLAMSEFDILRAATLRAAWGLPGQGVHSATAYRDKLVMKQVLSAAGVPVTAYGAVDSATDLIEFTRRHDYPVVVKPRTGASSIDVHVLRDQLELERFLGPGCPIKTDQPAHLIAERFVPNEMYTVDGCVRDGEVRLCWPSQITNGLAFESGDPLVSSALEPDDPYRAALVELTTSAIRALPTPNVSLFHAEVFRTPEGELVFNEIGCRVGGGKIRDMLIQAFGVDMLEWYVRHTFGTGDRMPTPAAAPHTQAGWLLAPPRPGVVTSVPSVCPLPAVKDYDLRVVVGTELTDSSSSVDCVAAMVVVGDSRRVVLDEIEHAMAWLNDSLVLA</sequence>
<dbReference type="InterPro" id="IPR011761">
    <property type="entry name" value="ATP-grasp"/>
</dbReference>
<protein>
    <recommendedName>
        <fullName evidence="6">ATP-grasp domain-containing protein</fullName>
    </recommendedName>
</protein>
<dbReference type="GO" id="GO:0046872">
    <property type="term" value="F:metal ion binding"/>
    <property type="evidence" value="ECO:0007669"/>
    <property type="project" value="InterPro"/>
</dbReference>
<dbReference type="Gene3D" id="3.30.1490.20">
    <property type="entry name" value="ATP-grasp fold, A domain"/>
    <property type="match status" value="1"/>
</dbReference>
<dbReference type="PANTHER" id="PTHR43585">
    <property type="entry name" value="FUMIPYRROLE BIOSYNTHESIS PROTEIN C"/>
    <property type="match status" value="1"/>
</dbReference>
<reference evidence="7 8" key="1">
    <citation type="submission" date="2020-08" db="EMBL/GenBank/DDBJ databases">
        <title>Sequencing the genomes of 1000 actinobacteria strains.</title>
        <authorList>
            <person name="Klenk H.-P."/>
        </authorList>
    </citation>
    <scope>NUCLEOTIDE SEQUENCE [LARGE SCALE GENOMIC DNA]</scope>
    <source>
        <strain evidence="7 8">DSM 45486</strain>
    </source>
</reference>
<dbReference type="PANTHER" id="PTHR43585:SF2">
    <property type="entry name" value="ATP-GRASP ENZYME FSQD"/>
    <property type="match status" value="1"/>
</dbReference>
<dbReference type="Gene3D" id="3.30.470.20">
    <property type="entry name" value="ATP-grasp fold, B domain"/>
    <property type="match status" value="1"/>
</dbReference>
<dbReference type="SUPFAM" id="SSF56059">
    <property type="entry name" value="Glutathione synthetase ATP-binding domain-like"/>
    <property type="match status" value="1"/>
</dbReference>
<feature type="domain" description="ATP-grasp" evidence="6">
    <location>
        <begin position="112"/>
        <end position="308"/>
    </location>
</feature>
<dbReference type="InterPro" id="IPR052032">
    <property type="entry name" value="ATP-dep_AA_Ligase"/>
</dbReference>
<dbReference type="PROSITE" id="PS50975">
    <property type="entry name" value="ATP_GRASP"/>
    <property type="match status" value="1"/>
</dbReference>
<proteinExistence type="predicted"/>
<evidence type="ECO:0000256" key="1">
    <source>
        <dbReference type="ARBA" id="ARBA00022598"/>
    </source>
</evidence>
<evidence type="ECO:0000256" key="5">
    <source>
        <dbReference type="PROSITE-ProRule" id="PRU00409"/>
    </source>
</evidence>
<organism evidence="7 8">
    <name type="scientific">Saccharothrix ecbatanensis</name>
    <dbReference type="NCBI Taxonomy" id="1105145"/>
    <lineage>
        <taxon>Bacteria</taxon>
        <taxon>Bacillati</taxon>
        <taxon>Actinomycetota</taxon>
        <taxon>Actinomycetes</taxon>
        <taxon>Pseudonocardiales</taxon>
        <taxon>Pseudonocardiaceae</taxon>
        <taxon>Saccharothrix</taxon>
    </lineage>
</organism>
<keyword evidence="8" id="KW-1185">Reference proteome</keyword>
<dbReference type="Proteomes" id="UP000552097">
    <property type="component" value="Unassembled WGS sequence"/>
</dbReference>
<accession>A0A7W9HSN6</accession>
<dbReference type="GO" id="GO:0005524">
    <property type="term" value="F:ATP binding"/>
    <property type="evidence" value="ECO:0007669"/>
    <property type="project" value="UniProtKB-UniRule"/>
</dbReference>
<dbReference type="AlphaFoldDB" id="A0A7W9HSN6"/>
<dbReference type="GO" id="GO:0016874">
    <property type="term" value="F:ligase activity"/>
    <property type="evidence" value="ECO:0007669"/>
    <property type="project" value="UniProtKB-KW"/>
</dbReference>
<dbReference type="InterPro" id="IPR013815">
    <property type="entry name" value="ATP_grasp_subdomain_1"/>
</dbReference>
<keyword evidence="1" id="KW-0436">Ligase</keyword>